<reference evidence="2" key="1">
    <citation type="journal article" date="2021" name="PeerJ">
        <title>Extensive microbial diversity within the chicken gut microbiome revealed by metagenomics and culture.</title>
        <authorList>
            <person name="Gilroy R."/>
            <person name="Ravi A."/>
            <person name="Getino M."/>
            <person name="Pursley I."/>
            <person name="Horton D.L."/>
            <person name="Alikhan N.F."/>
            <person name="Baker D."/>
            <person name="Gharbi K."/>
            <person name="Hall N."/>
            <person name="Watson M."/>
            <person name="Adriaenssens E.M."/>
            <person name="Foster-Nyarko E."/>
            <person name="Jarju S."/>
            <person name="Secka A."/>
            <person name="Antonio M."/>
            <person name="Oren A."/>
            <person name="Chaudhuri R.R."/>
            <person name="La Ragione R."/>
            <person name="Hildebrand F."/>
            <person name="Pallen M.J."/>
        </authorList>
    </citation>
    <scope>NUCLEOTIDE SEQUENCE</scope>
    <source>
        <strain evidence="2">USAMLcec2-132</strain>
    </source>
</reference>
<evidence type="ECO:0000313" key="2">
    <source>
        <dbReference type="EMBL" id="HJC25305.1"/>
    </source>
</evidence>
<organism evidence="2 3">
    <name type="scientific">Candidatus Eisenbergiella merdavium</name>
    <dbReference type="NCBI Taxonomy" id="2838551"/>
    <lineage>
        <taxon>Bacteria</taxon>
        <taxon>Bacillati</taxon>
        <taxon>Bacillota</taxon>
        <taxon>Clostridia</taxon>
        <taxon>Lachnospirales</taxon>
        <taxon>Lachnospiraceae</taxon>
        <taxon>Eisenbergiella</taxon>
    </lineage>
</organism>
<sequence>MTIGRTEKFTNPTVAKRTYTVAEVMDILGVSRKKAYELCNSGSFKIVHIGRSIRVSKASFDAWLDNQSSQMEE</sequence>
<gene>
    <name evidence="2" type="ORF">H9761_16645</name>
</gene>
<comment type="caution">
    <text evidence="2">The sequence shown here is derived from an EMBL/GenBank/DDBJ whole genome shotgun (WGS) entry which is preliminary data.</text>
</comment>
<dbReference type="Pfam" id="PF12728">
    <property type="entry name" value="HTH_17"/>
    <property type="match status" value="1"/>
</dbReference>
<feature type="domain" description="Helix-turn-helix" evidence="1">
    <location>
        <begin position="19"/>
        <end position="68"/>
    </location>
</feature>
<evidence type="ECO:0000259" key="1">
    <source>
        <dbReference type="Pfam" id="PF12728"/>
    </source>
</evidence>
<dbReference type="InterPro" id="IPR041657">
    <property type="entry name" value="HTH_17"/>
</dbReference>
<accession>A0A9D2SS19</accession>
<dbReference type="NCBIfam" id="TIGR01764">
    <property type="entry name" value="excise"/>
    <property type="match status" value="1"/>
</dbReference>
<evidence type="ECO:0000313" key="3">
    <source>
        <dbReference type="Proteomes" id="UP000823891"/>
    </source>
</evidence>
<dbReference type="InterPro" id="IPR010093">
    <property type="entry name" value="SinI_DNA-bd"/>
</dbReference>
<dbReference type="AlphaFoldDB" id="A0A9D2SS19"/>
<dbReference type="EMBL" id="DWWS01000062">
    <property type="protein sequence ID" value="HJC25305.1"/>
    <property type="molecule type" value="Genomic_DNA"/>
</dbReference>
<dbReference type="Proteomes" id="UP000823891">
    <property type="component" value="Unassembled WGS sequence"/>
</dbReference>
<dbReference type="GO" id="GO:0003677">
    <property type="term" value="F:DNA binding"/>
    <property type="evidence" value="ECO:0007669"/>
    <property type="project" value="InterPro"/>
</dbReference>
<protein>
    <submittedName>
        <fullName evidence="2">Helix-turn-helix domain-containing protein</fullName>
    </submittedName>
</protein>
<proteinExistence type="predicted"/>
<reference evidence="2" key="2">
    <citation type="submission" date="2021-04" db="EMBL/GenBank/DDBJ databases">
        <authorList>
            <person name="Gilroy R."/>
        </authorList>
    </citation>
    <scope>NUCLEOTIDE SEQUENCE</scope>
    <source>
        <strain evidence="2">USAMLcec2-132</strain>
    </source>
</reference>
<name>A0A9D2SS19_9FIRM</name>